<evidence type="ECO:0000313" key="6">
    <source>
        <dbReference type="Proteomes" id="UP001595816"/>
    </source>
</evidence>
<proteinExistence type="predicted"/>
<feature type="region of interest" description="Disordered" evidence="2">
    <location>
        <begin position="1"/>
        <end position="29"/>
    </location>
</feature>
<dbReference type="PANTHER" id="PTHR45625:SF3">
    <property type="entry name" value="PEPTIDYL-PROLYL CIS-TRANS ISOMERASE B-RELATED"/>
    <property type="match status" value="1"/>
</dbReference>
<dbReference type="Proteomes" id="UP001595816">
    <property type="component" value="Unassembled WGS sequence"/>
</dbReference>
<feature type="domain" description="PPIase cyclophilin-type" evidence="4">
    <location>
        <begin position="113"/>
        <end position="274"/>
    </location>
</feature>
<dbReference type="EC" id="5.2.1.8" evidence="5"/>
<evidence type="ECO:0000256" key="2">
    <source>
        <dbReference type="SAM" id="MobiDB-lite"/>
    </source>
</evidence>
<evidence type="ECO:0000313" key="5">
    <source>
        <dbReference type="EMBL" id="MFC4132973.1"/>
    </source>
</evidence>
<gene>
    <name evidence="5" type="ORF">ACFOZ4_20370</name>
</gene>
<feature type="transmembrane region" description="Helical" evidence="3">
    <location>
        <begin position="35"/>
        <end position="55"/>
    </location>
</feature>
<keyword evidence="6" id="KW-1185">Reference proteome</keyword>
<dbReference type="EMBL" id="JBHSAY010000009">
    <property type="protein sequence ID" value="MFC4132973.1"/>
    <property type="molecule type" value="Genomic_DNA"/>
</dbReference>
<dbReference type="InterPro" id="IPR002130">
    <property type="entry name" value="Cyclophilin-type_PPIase_dom"/>
</dbReference>
<dbReference type="Gene3D" id="2.40.100.10">
    <property type="entry name" value="Cyclophilin-like"/>
    <property type="match status" value="1"/>
</dbReference>
<dbReference type="RefSeq" id="WP_253752102.1">
    <property type="nucleotide sequence ID" value="NZ_JAMZDZ010000001.1"/>
</dbReference>
<reference evidence="6" key="1">
    <citation type="journal article" date="2019" name="Int. J. Syst. Evol. Microbiol.">
        <title>The Global Catalogue of Microorganisms (GCM) 10K type strain sequencing project: providing services to taxonomists for standard genome sequencing and annotation.</title>
        <authorList>
            <consortium name="The Broad Institute Genomics Platform"/>
            <consortium name="The Broad Institute Genome Sequencing Center for Infectious Disease"/>
            <person name="Wu L."/>
            <person name="Ma J."/>
        </authorList>
    </citation>
    <scope>NUCLEOTIDE SEQUENCE [LARGE SCALE GENOMIC DNA]</scope>
    <source>
        <strain evidence="6">CGMCC 4.7289</strain>
    </source>
</reference>
<dbReference type="SUPFAM" id="SSF50891">
    <property type="entry name" value="Cyclophilin-like"/>
    <property type="match status" value="1"/>
</dbReference>
<feature type="compositionally biased region" description="Basic and acidic residues" evidence="2">
    <location>
        <begin position="1"/>
        <end position="27"/>
    </location>
</feature>
<keyword evidence="5" id="KW-0413">Isomerase</keyword>
<dbReference type="Pfam" id="PF00160">
    <property type="entry name" value="Pro_isomerase"/>
    <property type="match status" value="1"/>
</dbReference>
<dbReference type="InterPro" id="IPR044666">
    <property type="entry name" value="Cyclophilin_A-like"/>
</dbReference>
<keyword evidence="3" id="KW-0812">Transmembrane</keyword>
<dbReference type="InterPro" id="IPR029000">
    <property type="entry name" value="Cyclophilin-like_dom_sf"/>
</dbReference>
<dbReference type="GO" id="GO:0003755">
    <property type="term" value="F:peptidyl-prolyl cis-trans isomerase activity"/>
    <property type="evidence" value="ECO:0007669"/>
    <property type="project" value="UniProtKB-EC"/>
</dbReference>
<feature type="region of interest" description="Disordered" evidence="2">
    <location>
        <begin position="67"/>
        <end position="100"/>
    </location>
</feature>
<keyword evidence="3" id="KW-1133">Transmembrane helix</keyword>
<comment type="function">
    <text evidence="1">PPIases accelerate the folding of proteins. It catalyzes the cis-trans isomerization of proline imidic peptide bonds in oligopeptides.</text>
</comment>
<comment type="caution">
    <text evidence="5">The sequence shown here is derived from an EMBL/GenBank/DDBJ whole genome shotgun (WGS) entry which is preliminary data.</text>
</comment>
<protein>
    <submittedName>
        <fullName evidence="5">Peptidylprolyl isomerase</fullName>
        <ecNumber evidence="5">5.2.1.8</ecNumber>
    </submittedName>
</protein>
<evidence type="ECO:0000256" key="3">
    <source>
        <dbReference type="SAM" id="Phobius"/>
    </source>
</evidence>
<sequence length="280" mass="29342">MTSTRERQRAAARARLEREMTTRAEGARKRRQRNAYIGAGLAVLILIGGGTWLGVSVFGKDKKSNTPAAAPSGCQWLPDTDSASNPNLKEVGTPATDVPKSGKQLLTLNTTQGKIEIEMNVTDAPCTTAAIAYLTGQKFFDNSKCHRMVTEGFKILQCGDPSATGSGGPTFKYAEENLPTGQNPAYERGVVAMAKTQSPSSTGSQFFLVDADIPLSDGQTTQGLTADYTVLGKIVTGLDVLDKVIKAGAVGEDGKTAAGDGKPKLEVKITSATVGAVQAS</sequence>
<accession>A0ABV8LR14</accession>
<keyword evidence="3" id="KW-0472">Membrane</keyword>
<dbReference type="PANTHER" id="PTHR45625">
    <property type="entry name" value="PEPTIDYL-PROLYL CIS-TRANS ISOMERASE-RELATED"/>
    <property type="match status" value="1"/>
</dbReference>
<name>A0ABV8LR14_9ACTN</name>
<evidence type="ECO:0000256" key="1">
    <source>
        <dbReference type="ARBA" id="ARBA00002388"/>
    </source>
</evidence>
<evidence type="ECO:0000259" key="4">
    <source>
        <dbReference type="PROSITE" id="PS50072"/>
    </source>
</evidence>
<dbReference type="PROSITE" id="PS50072">
    <property type="entry name" value="CSA_PPIASE_2"/>
    <property type="match status" value="1"/>
</dbReference>
<organism evidence="5 6">
    <name type="scientific">Hamadaea flava</name>
    <dbReference type="NCBI Taxonomy" id="1742688"/>
    <lineage>
        <taxon>Bacteria</taxon>
        <taxon>Bacillati</taxon>
        <taxon>Actinomycetota</taxon>
        <taxon>Actinomycetes</taxon>
        <taxon>Micromonosporales</taxon>
        <taxon>Micromonosporaceae</taxon>
        <taxon>Hamadaea</taxon>
    </lineage>
</organism>